<evidence type="ECO:0000313" key="4">
    <source>
        <dbReference type="Proteomes" id="UP000629963"/>
    </source>
</evidence>
<organism evidence="3 4">
    <name type="scientific">Flavobacterium kayseriense</name>
    <dbReference type="NCBI Taxonomy" id="2764714"/>
    <lineage>
        <taxon>Bacteria</taxon>
        <taxon>Pseudomonadati</taxon>
        <taxon>Bacteroidota</taxon>
        <taxon>Flavobacteriia</taxon>
        <taxon>Flavobacteriales</taxon>
        <taxon>Flavobacteriaceae</taxon>
        <taxon>Flavobacterium</taxon>
    </lineage>
</organism>
<name>A0ABR7J8H5_9FLAO</name>
<dbReference type="EMBL" id="JACRUJ010000003">
    <property type="protein sequence ID" value="MBC5841761.1"/>
    <property type="molecule type" value="Genomic_DNA"/>
</dbReference>
<dbReference type="SMART" id="SM00448">
    <property type="entry name" value="REC"/>
    <property type="match status" value="1"/>
</dbReference>
<protein>
    <submittedName>
        <fullName evidence="3">Response regulator</fullName>
    </submittedName>
</protein>
<dbReference type="InterPro" id="IPR011006">
    <property type="entry name" value="CheY-like_superfamily"/>
</dbReference>
<accession>A0ABR7J8H5</accession>
<dbReference type="SUPFAM" id="SSF52172">
    <property type="entry name" value="CheY-like"/>
    <property type="match status" value="1"/>
</dbReference>
<reference evidence="3 4" key="1">
    <citation type="submission" date="2020-08" db="EMBL/GenBank/DDBJ databases">
        <title>Description of novel Flavobacterium F-380 isolate.</title>
        <authorList>
            <person name="Saticioglu I.B."/>
            <person name="Duman M."/>
            <person name="Altun S."/>
        </authorList>
    </citation>
    <scope>NUCLEOTIDE SEQUENCE [LARGE SCALE GENOMIC DNA]</scope>
    <source>
        <strain evidence="3 4">F-380</strain>
    </source>
</reference>
<dbReference type="PANTHER" id="PTHR44520:SF2">
    <property type="entry name" value="RESPONSE REGULATOR RCP1"/>
    <property type="match status" value="1"/>
</dbReference>
<dbReference type="RefSeq" id="WP_187010263.1">
    <property type="nucleotide sequence ID" value="NZ_JACRUI010000003.1"/>
</dbReference>
<proteinExistence type="predicted"/>
<comment type="caution">
    <text evidence="3">The sequence shown here is derived from an EMBL/GenBank/DDBJ whole genome shotgun (WGS) entry which is preliminary data.</text>
</comment>
<feature type="modified residue" description="4-aspartylphosphate" evidence="1">
    <location>
        <position position="62"/>
    </location>
</feature>
<feature type="domain" description="Response regulatory" evidence="2">
    <location>
        <begin position="5"/>
        <end position="131"/>
    </location>
</feature>
<evidence type="ECO:0000259" key="2">
    <source>
        <dbReference type="PROSITE" id="PS50110"/>
    </source>
</evidence>
<dbReference type="InterPro" id="IPR001789">
    <property type="entry name" value="Sig_transdc_resp-reg_receiver"/>
</dbReference>
<dbReference type="PROSITE" id="PS50110">
    <property type="entry name" value="RESPONSE_REGULATORY"/>
    <property type="match status" value="1"/>
</dbReference>
<evidence type="ECO:0000313" key="3">
    <source>
        <dbReference type="EMBL" id="MBC5841761.1"/>
    </source>
</evidence>
<dbReference type="InterPro" id="IPR052893">
    <property type="entry name" value="TCS_response_regulator"/>
</dbReference>
<sequence length="131" mass="14706">MTNKIIWLIDDDPIYHIIMKKVINKSGLTSDVTSFQNGKDAISSLVNSINENLAFPDLILLDIEMPILDGWGFMSEWLILKQQLPANIQIYISSSSIAIEDKTKAKNNPDILGYMSKPISVEDLLLIANKE</sequence>
<evidence type="ECO:0000256" key="1">
    <source>
        <dbReference type="PROSITE-ProRule" id="PRU00169"/>
    </source>
</evidence>
<gene>
    <name evidence="3" type="ORF">H8R23_10120</name>
</gene>
<dbReference type="Proteomes" id="UP000629963">
    <property type="component" value="Unassembled WGS sequence"/>
</dbReference>
<keyword evidence="4" id="KW-1185">Reference proteome</keyword>
<dbReference type="PANTHER" id="PTHR44520">
    <property type="entry name" value="RESPONSE REGULATOR RCP1-RELATED"/>
    <property type="match status" value="1"/>
</dbReference>
<dbReference type="Pfam" id="PF00072">
    <property type="entry name" value="Response_reg"/>
    <property type="match status" value="1"/>
</dbReference>
<keyword evidence="1" id="KW-0597">Phosphoprotein</keyword>
<dbReference type="Gene3D" id="3.40.50.2300">
    <property type="match status" value="1"/>
</dbReference>